<dbReference type="PANTHER" id="PTHR24416">
    <property type="entry name" value="TYROSINE-PROTEIN KINASE RECEPTOR"/>
    <property type="match status" value="1"/>
</dbReference>
<evidence type="ECO:0000313" key="7">
    <source>
        <dbReference type="WBParaSite" id="HDID_0000473201-mRNA-1"/>
    </source>
</evidence>
<dbReference type="Gene3D" id="3.30.200.20">
    <property type="entry name" value="Phosphorylase Kinase, domain 1"/>
    <property type="match status" value="1"/>
</dbReference>
<dbReference type="Proteomes" id="UP000274504">
    <property type="component" value="Unassembled WGS sequence"/>
</dbReference>
<evidence type="ECO:0000256" key="1">
    <source>
        <dbReference type="ARBA" id="ARBA00004167"/>
    </source>
</evidence>
<dbReference type="GO" id="GO:0005524">
    <property type="term" value="F:ATP binding"/>
    <property type="evidence" value="ECO:0007669"/>
    <property type="project" value="UniProtKB-UniRule"/>
</dbReference>
<dbReference type="InterPro" id="IPR050122">
    <property type="entry name" value="RTK"/>
</dbReference>
<dbReference type="AlphaFoldDB" id="A0A0R3SIG7"/>
<organism evidence="7">
    <name type="scientific">Hymenolepis diminuta</name>
    <name type="common">Rat tapeworm</name>
    <dbReference type="NCBI Taxonomy" id="6216"/>
    <lineage>
        <taxon>Eukaryota</taxon>
        <taxon>Metazoa</taxon>
        <taxon>Spiralia</taxon>
        <taxon>Lophotrochozoa</taxon>
        <taxon>Platyhelminthes</taxon>
        <taxon>Cestoda</taxon>
        <taxon>Eucestoda</taxon>
        <taxon>Cyclophyllidea</taxon>
        <taxon>Hymenolepididae</taxon>
        <taxon>Hymenolepis</taxon>
    </lineage>
</organism>
<reference evidence="5 6" key="2">
    <citation type="submission" date="2018-11" db="EMBL/GenBank/DDBJ databases">
        <authorList>
            <consortium name="Pathogen Informatics"/>
        </authorList>
    </citation>
    <scope>NUCLEOTIDE SEQUENCE [LARGE SCALE GENOMIC DNA]</scope>
</reference>
<dbReference type="PROSITE" id="PS00107">
    <property type="entry name" value="PROTEIN_KINASE_ATP"/>
    <property type="match status" value="1"/>
</dbReference>
<dbReference type="GO" id="GO:0007169">
    <property type="term" value="P:cell surface receptor protein tyrosine kinase signaling pathway"/>
    <property type="evidence" value="ECO:0007669"/>
    <property type="project" value="TreeGrafter"/>
</dbReference>
<name>A0A0R3SIG7_HYMDI</name>
<dbReference type="STRING" id="6216.A0A0R3SIG7"/>
<dbReference type="InterPro" id="IPR000719">
    <property type="entry name" value="Prot_kinase_dom"/>
</dbReference>
<dbReference type="Pfam" id="PF07714">
    <property type="entry name" value="PK_Tyr_Ser-Thr"/>
    <property type="match status" value="1"/>
</dbReference>
<comment type="subcellular location">
    <subcellularLocation>
        <location evidence="1">Membrane</location>
        <topology evidence="1">Single-pass membrane protein</topology>
    </subcellularLocation>
</comment>
<evidence type="ECO:0000313" key="6">
    <source>
        <dbReference type="Proteomes" id="UP000274504"/>
    </source>
</evidence>
<dbReference type="SUPFAM" id="SSF56112">
    <property type="entry name" value="Protein kinase-like (PK-like)"/>
    <property type="match status" value="1"/>
</dbReference>
<dbReference type="EMBL" id="UYSG01001949">
    <property type="protein sequence ID" value="VDL54560.1"/>
    <property type="molecule type" value="Genomic_DNA"/>
</dbReference>
<gene>
    <name evidence="5" type="ORF">HDID_LOCUS4730</name>
</gene>
<evidence type="ECO:0000259" key="4">
    <source>
        <dbReference type="PROSITE" id="PS50011"/>
    </source>
</evidence>
<dbReference type="PROSITE" id="PS50011">
    <property type="entry name" value="PROTEIN_KINASE_DOM"/>
    <property type="match status" value="1"/>
</dbReference>
<keyword evidence="3" id="KW-1133">Transmembrane helix</keyword>
<dbReference type="GO" id="GO:0004714">
    <property type="term" value="F:transmembrane receptor protein tyrosine kinase activity"/>
    <property type="evidence" value="ECO:0007669"/>
    <property type="project" value="TreeGrafter"/>
</dbReference>
<dbReference type="WBParaSite" id="HDID_0000473201-mRNA-1">
    <property type="protein sequence ID" value="HDID_0000473201-mRNA-1"/>
    <property type="gene ID" value="HDID_0000473201"/>
</dbReference>
<keyword evidence="3" id="KW-0472">Membrane</keyword>
<dbReference type="InterPro" id="IPR001245">
    <property type="entry name" value="Ser-Thr/Tyr_kinase_cat_dom"/>
</dbReference>
<keyword evidence="2" id="KW-0547">Nucleotide-binding</keyword>
<reference evidence="7" key="1">
    <citation type="submission" date="2017-02" db="UniProtKB">
        <authorList>
            <consortium name="WormBaseParasite"/>
        </authorList>
    </citation>
    <scope>IDENTIFICATION</scope>
</reference>
<dbReference type="InterPro" id="IPR011009">
    <property type="entry name" value="Kinase-like_dom_sf"/>
</dbReference>
<dbReference type="GO" id="GO:0005886">
    <property type="term" value="C:plasma membrane"/>
    <property type="evidence" value="ECO:0007669"/>
    <property type="project" value="TreeGrafter"/>
</dbReference>
<proteinExistence type="predicted"/>
<dbReference type="PANTHER" id="PTHR24416:SF611">
    <property type="entry name" value="TYROSINE-PROTEIN KINASE TRANSMEMBRANE RECEPTOR ROR"/>
    <property type="match status" value="1"/>
</dbReference>
<sequence length="275" mass="31046">MPDVATIPICIVLMVLLIVVCCFALRPRRIIFKRVLIEKSPLYATSNIDIVYKPPKITVVNEKKLPFTVYLRKVFQREEFRGFPNLDETSSGFDIKEDSYLSRNSSTKTDVQSNPRVHFFTPSDKSFEVPLNQLRVERPLGQGAFGLVYFGSAVNLPGDIKGPIPVAIKTLRETSSEADLVAFVQEIEMMKFIGKHENVVQLYATTSYKGRPVMVMEYGARGSLKNFLQKHSQLLAHHPKSLNIQQLKKFALQIAKGMVYLVSKGVSPLELKIIV</sequence>
<protein>
    <submittedName>
        <fullName evidence="7">Protein kinase domain-containing protein</fullName>
    </submittedName>
</protein>
<feature type="binding site" evidence="2">
    <location>
        <position position="169"/>
    </location>
    <ligand>
        <name>ATP</name>
        <dbReference type="ChEBI" id="CHEBI:30616"/>
    </ligand>
</feature>
<dbReference type="GO" id="GO:0043235">
    <property type="term" value="C:receptor complex"/>
    <property type="evidence" value="ECO:0007669"/>
    <property type="project" value="TreeGrafter"/>
</dbReference>
<evidence type="ECO:0000256" key="3">
    <source>
        <dbReference type="SAM" id="Phobius"/>
    </source>
</evidence>
<accession>A0A0R3SIG7</accession>
<dbReference type="InterPro" id="IPR017441">
    <property type="entry name" value="Protein_kinase_ATP_BS"/>
</dbReference>
<dbReference type="OrthoDB" id="5984265at2759"/>
<feature type="transmembrane region" description="Helical" evidence="3">
    <location>
        <begin position="6"/>
        <end position="25"/>
    </location>
</feature>
<feature type="domain" description="Protein kinase" evidence="4">
    <location>
        <begin position="134"/>
        <end position="275"/>
    </location>
</feature>
<evidence type="ECO:0000313" key="5">
    <source>
        <dbReference type="EMBL" id="VDL54560.1"/>
    </source>
</evidence>
<evidence type="ECO:0000256" key="2">
    <source>
        <dbReference type="PROSITE-ProRule" id="PRU10141"/>
    </source>
</evidence>
<keyword evidence="3" id="KW-0812">Transmembrane</keyword>
<keyword evidence="2" id="KW-0067">ATP-binding</keyword>